<dbReference type="FunFam" id="3.20.20.70:FF:000044">
    <property type="entry name" value="Deoxyribose-phosphate aldolase"/>
    <property type="match status" value="1"/>
</dbReference>
<feature type="active site" description="Proton donor/acceptor" evidence="7">
    <location>
        <position position="180"/>
    </location>
</feature>
<keyword evidence="4 7" id="KW-0704">Schiff base</keyword>
<reference evidence="8 9" key="1">
    <citation type="journal article" date="2015" name="Microbiome">
        <title>Genomic resolution of linkages in carbon, nitrogen, and sulfur cycling among widespread estuary sediment bacteria.</title>
        <authorList>
            <person name="Baker B.J."/>
            <person name="Lazar C.S."/>
            <person name="Teske A.P."/>
            <person name="Dick G.J."/>
        </authorList>
    </citation>
    <scope>NUCLEOTIDE SEQUENCE [LARGE SCALE GENOMIC DNA]</scope>
    <source>
        <strain evidence="8">SM23_42</strain>
    </source>
</reference>
<dbReference type="GO" id="GO:0006018">
    <property type="term" value="P:2-deoxyribose 1-phosphate catabolic process"/>
    <property type="evidence" value="ECO:0007669"/>
    <property type="project" value="UniProtKB-UniRule"/>
</dbReference>
<dbReference type="PATRIC" id="fig|1703779.3.peg.622"/>
<accession>A0A0S8FVU3</accession>
<evidence type="ECO:0000256" key="2">
    <source>
        <dbReference type="ARBA" id="ARBA00022490"/>
    </source>
</evidence>
<comment type="caution">
    <text evidence="8">The sequence shown here is derived from an EMBL/GenBank/DDBJ whole genome shotgun (WGS) entry which is preliminary data.</text>
</comment>
<comment type="pathway">
    <text evidence="7">Carbohydrate degradation; 2-deoxy-D-ribose 1-phosphate degradation; D-glyceraldehyde 3-phosphate and acetaldehyde from 2-deoxy-alpha-D-ribose 1-phosphate: step 2/2.</text>
</comment>
<dbReference type="InterPro" id="IPR028581">
    <property type="entry name" value="DeoC_typeI"/>
</dbReference>
<keyword evidence="3 7" id="KW-0456">Lyase</keyword>
<feature type="active site" description="Proton donor/acceptor" evidence="7">
    <location>
        <position position="89"/>
    </location>
</feature>
<dbReference type="Gene3D" id="3.20.20.70">
    <property type="entry name" value="Aldolase class I"/>
    <property type="match status" value="1"/>
</dbReference>
<dbReference type="GO" id="GO:0005737">
    <property type="term" value="C:cytoplasm"/>
    <property type="evidence" value="ECO:0007669"/>
    <property type="project" value="UniProtKB-SubCell"/>
</dbReference>
<dbReference type="PANTHER" id="PTHR10889:SF1">
    <property type="entry name" value="DEOXYRIBOSE-PHOSPHATE ALDOLASE"/>
    <property type="match status" value="1"/>
</dbReference>
<dbReference type="UniPathway" id="UPA00002">
    <property type="reaction ID" value="UER00468"/>
</dbReference>
<dbReference type="EMBL" id="LJUJ01000004">
    <property type="protein sequence ID" value="KPK64234.1"/>
    <property type="molecule type" value="Genomic_DNA"/>
</dbReference>
<dbReference type="PIRSF" id="PIRSF001357">
    <property type="entry name" value="DeoC"/>
    <property type="match status" value="1"/>
</dbReference>
<comment type="function">
    <text evidence="6 7">Catalyzes a reversible aldol reaction between acetaldehyde and D-glyceraldehyde 3-phosphate to generate 2-deoxy-D-ribose 5-phosphate.</text>
</comment>
<dbReference type="GO" id="GO:0004139">
    <property type="term" value="F:deoxyribose-phosphate aldolase activity"/>
    <property type="evidence" value="ECO:0007669"/>
    <property type="project" value="UniProtKB-UniRule"/>
</dbReference>
<dbReference type="SMART" id="SM01133">
    <property type="entry name" value="DeoC"/>
    <property type="match status" value="1"/>
</dbReference>
<evidence type="ECO:0000256" key="7">
    <source>
        <dbReference type="HAMAP-Rule" id="MF_00114"/>
    </source>
</evidence>
<evidence type="ECO:0000256" key="4">
    <source>
        <dbReference type="ARBA" id="ARBA00023270"/>
    </source>
</evidence>
<name>A0A0S8FVU3_UNCW3</name>
<comment type="subcellular location">
    <subcellularLocation>
        <location evidence="7">Cytoplasm</location>
    </subcellularLocation>
</comment>
<dbReference type="GO" id="GO:0016052">
    <property type="term" value="P:carbohydrate catabolic process"/>
    <property type="evidence" value="ECO:0007669"/>
    <property type="project" value="TreeGrafter"/>
</dbReference>
<sequence>MKDINQYIDQTILRPDATRGEILAFLEGVSEHRFFAAVVNPCWVPIAASSLSKGIKICSVVGFPLGASSTNTKVFAAEDLVQMGCHEIDMVMNIGKLKDKDFKYVGQEIKAVAKACQGRVVKVIIETCLLTRDEKIAAAKLITENGAHFVKTSTGFSREGAKVEDVRLLRSTVGSDFGVKASGGVRTYAEAVQFIKVGANRIGTSSGAAIMSETQHS</sequence>
<evidence type="ECO:0000256" key="1">
    <source>
        <dbReference type="ARBA" id="ARBA00010936"/>
    </source>
</evidence>
<dbReference type="STRING" id="1703779.AMJ83_03120"/>
<dbReference type="InterPro" id="IPR013785">
    <property type="entry name" value="Aldolase_TIM"/>
</dbReference>
<dbReference type="EC" id="4.1.2.4" evidence="7"/>
<protein>
    <recommendedName>
        <fullName evidence="7">Deoxyribose-phosphate aldolase</fullName>
        <shortName evidence="7">DERA</shortName>
        <ecNumber evidence="7">4.1.2.4</ecNumber>
    </recommendedName>
    <alternativeName>
        <fullName evidence="7">2-deoxy-D-ribose 5-phosphate aldolase</fullName>
    </alternativeName>
    <alternativeName>
        <fullName evidence="7">Phosphodeoxyriboaldolase</fullName>
        <shortName evidence="7">Deoxyriboaldolase</shortName>
    </alternativeName>
</protein>
<dbReference type="CDD" id="cd00959">
    <property type="entry name" value="DeoC"/>
    <property type="match status" value="1"/>
</dbReference>
<dbReference type="Pfam" id="PF01791">
    <property type="entry name" value="DeoC"/>
    <property type="match status" value="1"/>
</dbReference>
<feature type="active site" description="Schiff-base intermediate with acetaldehyde" evidence="7">
    <location>
        <position position="151"/>
    </location>
</feature>
<comment type="similarity">
    <text evidence="1 7">Belongs to the DeoC/FbaB aldolase family. DeoC type 1 subfamily.</text>
</comment>
<dbReference type="InterPro" id="IPR011343">
    <property type="entry name" value="DeoC"/>
</dbReference>
<evidence type="ECO:0000256" key="5">
    <source>
        <dbReference type="ARBA" id="ARBA00048791"/>
    </source>
</evidence>
<proteinExistence type="inferred from homology"/>
<evidence type="ECO:0000256" key="3">
    <source>
        <dbReference type="ARBA" id="ARBA00023239"/>
    </source>
</evidence>
<organism evidence="8 9">
    <name type="scientific">candidate division WOR_3 bacterium SM23_42</name>
    <dbReference type="NCBI Taxonomy" id="1703779"/>
    <lineage>
        <taxon>Bacteria</taxon>
        <taxon>Bacteria division WOR-3</taxon>
    </lineage>
</organism>
<keyword evidence="2 7" id="KW-0963">Cytoplasm</keyword>
<dbReference type="PANTHER" id="PTHR10889">
    <property type="entry name" value="DEOXYRIBOSE-PHOSPHATE ALDOLASE"/>
    <property type="match status" value="1"/>
</dbReference>
<dbReference type="AlphaFoldDB" id="A0A0S8FVU3"/>
<gene>
    <name evidence="7" type="primary">deoC</name>
    <name evidence="8" type="ORF">AMJ83_03120</name>
</gene>
<dbReference type="SUPFAM" id="SSF51569">
    <property type="entry name" value="Aldolase"/>
    <property type="match status" value="1"/>
</dbReference>
<evidence type="ECO:0000313" key="8">
    <source>
        <dbReference type="EMBL" id="KPK64234.1"/>
    </source>
</evidence>
<dbReference type="NCBIfam" id="TIGR00126">
    <property type="entry name" value="deoC"/>
    <property type="match status" value="1"/>
</dbReference>
<dbReference type="HAMAP" id="MF_00114">
    <property type="entry name" value="DeoC_type1"/>
    <property type="match status" value="1"/>
</dbReference>
<comment type="catalytic activity">
    <reaction evidence="5 7">
        <text>2-deoxy-D-ribose 5-phosphate = D-glyceraldehyde 3-phosphate + acetaldehyde</text>
        <dbReference type="Rhea" id="RHEA:12821"/>
        <dbReference type="ChEBI" id="CHEBI:15343"/>
        <dbReference type="ChEBI" id="CHEBI:59776"/>
        <dbReference type="ChEBI" id="CHEBI:62877"/>
        <dbReference type="EC" id="4.1.2.4"/>
    </reaction>
</comment>
<dbReference type="InterPro" id="IPR002915">
    <property type="entry name" value="DeoC/FbaB/LacD_aldolase"/>
</dbReference>
<evidence type="ECO:0000313" key="9">
    <source>
        <dbReference type="Proteomes" id="UP000051373"/>
    </source>
</evidence>
<dbReference type="GO" id="GO:0009264">
    <property type="term" value="P:deoxyribonucleotide catabolic process"/>
    <property type="evidence" value="ECO:0007669"/>
    <property type="project" value="UniProtKB-UniRule"/>
</dbReference>
<evidence type="ECO:0000256" key="6">
    <source>
        <dbReference type="ARBA" id="ARBA00056337"/>
    </source>
</evidence>
<dbReference type="Proteomes" id="UP000051373">
    <property type="component" value="Unassembled WGS sequence"/>
</dbReference>